<keyword evidence="1" id="KW-0808">Transferase</keyword>
<dbReference type="InterPro" id="IPR010719">
    <property type="entry name" value="MnmM_MeTrfase"/>
</dbReference>
<evidence type="ECO:0000313" key="2">
    <source>
        <dbReference type="Proteomes" id="UP000006787"/>
    </source>
</evidence>
<keyword evidence="1" id="KW-0489">Methyltransferase</keyword>
<dbReference type="GO" id="GO:0008168">
    <property type="term" value="F:methyltransferase activity"/>
    <property type="evidence" value="ECO:0007669"/>
    <property type="project" value="UniProtKB-KW"/>
</dbReference>
<dbReference type="Gene3D" id="3.40.50.150">
    <property type="entry name" value="Vaccinia Virus protein VP39"/>
    <property type="match status" value="1"/>
</dbReference>
<dbReference type="eggNOG" id="COG2890">
    <property type="taxonomic scope" value="Bacteria"/>
</dbReference>
<dbReference type="SUPFAM" id="SSF53335">
    <property type="entry name" value="S-adenosyl-L-methionine-dependent methyltransferases"/>
    <property type="match status" value="1"/>
</dbReference>
<evidence type="ECO:0000313" key="1">
    <source>
        <dbReference type="EMBL" id="EKF51039.1"/>
    </source>
</evidence>
<dbReference type="Pfam" id="PF06962">
    <property type="entry name" value="rRNA_methylase"/>
    <property type="match status" value="1"/>
</dbReference>
<dbReference type="AlphaFoldDB" id="K2PLC6"/>
<accession>K2PLC6</accession>
<dbReference type="PATRIC" id="fig|1231377.3.peg.1606"/>
<comment type="caution">
    <text evidence="1">The sequence shown here is derived from an EMBL/GenBank/DDBJ whole genome shotgun (WGS) entry which is preliminary data.</text>
</comment>
<dbReference type="PANTHER" id="PTHR35276:SF1">
    <property type="entry name" value="TRNA (MNM(5)S(2)U34)-METHYLTRANSFERASE, CHLOROPLASTIC"/>
    <property type="match status" value="1"/>
</dbReference>
<sequence>MIKPIEMAHKMLSQTVKTGDIVIDATMGNGWDTVFLAELTNNVYAFDIQKEAIKSTEAMLSEKRLQAHLILDGHENIDKYVTQPVKAAIFNLGYLPRTDKSIITRPDTTLKALEILKKKLLPQGQIMIVIYYGHEGGQVEKDTVVSWASALPQAEWHVMKYEPMNQIHNPPFLICIEKR</sequence>
<dbReference type="GO" id="GO:0032259">
    <property type="term" value="P:methylation"/>
    <property type="evidence" value="ECO:0007669"/>
    <property type="project" value="UniProtKB-KW"/>
</dbReference>
<dbReference type="PANTHER" id="PTHR35276">
    <property type="entry name" value="S-ADENOSYL-L-METHIONINE-DEPENDENT METHYLTRANSFERASES SUPERFAMILY PROTEIN"/>
    <property type="match status" value="1"/>
</dbReference>
<reference evidence="1 2" key="1">
    <citation type="journal article" date="2012" name="J. Bacteriol.">
        <title>Genome Sequence of the Bacteriocin-Producing Strain Lactococcus garvieae DCC43.</title>
        <authorList>
            <person name="Gabrielsen C."/>
            <person name="Brede D.A."/>
            <person name="Hernandez P.E."/>
            <person name="Nes I.F."/>
            <person name="Diep D.B."/>
        </authorList>
    </citation>
    <scope>NUCLEOTIDE SEQUENCE [LARGE SCALE GENOMIC DNA]</scope>
    <source>
        <strain evidence="1 2">DCC43</strain>
    </source>
</reference>
<protein>
    <submittedName>
        <fullName evidence="1">SAM-dependent methyltransferase, MraW methylase family</fullName>
    </submittedName>
</protein>
<organism evidence="1 2">
    <name type="scientific">Lactococcus garvieae DCC43</name>
    <dbReference type="NCBI Taxonomy" id="1231377"/>
    <lineage>
        <taxon>Bacteria</taxon>
        <taxon>Bacillati</taxon>
        <taxon>Bacillota</taxon>
        <taxon>Bacilli</taxon>
        <taxon>Lactobacillales</taxon>
        <taxon>Streptococcaceae</taxon>
        <taxon>Lactococcus</taxon>
    </lineage>
</organism>
<dbReference type="Proteomes" id="UP000006787">
    <property type="component" value="Unassembled WGS sequence"/>
</dbReference>
<dbReference type="EMBL" id="AMQS01000026">
    <property type="protein sequence ID" value="EKF51039.1"/>
    <property type="molecule type" value="Genomic_DNA"/>
</dbReference>
<proteinExistence type="predicted"/>
<dbReference type="InterPro" id="IPR029063">
    <property type="entry name" value="SAM-dependent_MTases_sf"/>
</dbReference>
<name>K2PLC6_9LACT</name>
<dbReference type="RefSeq" id="WP_003136118.1">
    <property type="nucleotide sequence ID" value="NZ_AMQS01000026.1"/>
</dbReference>
<gene>
    <name evidence="1" type="ORF">C426_1620</name>
</gene>